<feature type="transmembrane region" description="Helical" evidence="6">
    <location>
        <begin position="194"/>
        <end position="216"/>
    </location>
</feature>
<dbReference type="KEGG" id="ccho:CCHOA_08785"/>
<dbReference type="GO" id="GO:0016020">
    <property type="term" value="C:membrane"/>
    <property type="evidence" value="ECO:0007669"/>
    <property type="project" value="UniProtKB-SubCell"/>
</dbReference>
<dbReference type="GO" id="GO:0017004">
    <property type="term" value="P:cytochrome complex assembly"/>
    <property type="evidence" value="ECO:0007669"/>
    <property type="project" value="InterPro"/>
</dbReference>
<proteinExistence type="inferred from homology"/>
<dbReference type="AlphaFoldDB" id="A0A3G6JDB9"/>
<dbReference type="InterPro" id="IPR003834">
    <property type="entry name" value="Cyt_c_assmbl_TM_dom"/>
</dbReference>
<sequence>MTTLGLLGAFAGGVFSLLSPCSALLLPAFFASAFSRRTHLIAAVSLFFLGLVTTLVPIGVSASFVGNLVASHRDLLITIGGVIMIGFGLLAASGGGMTIPGARALSARAQGNNPLAIYLLGCVYGFAGFCAGPLLGAVLTTATLAESTVYAGVIMAMYALGMAVPLYVLAAIWDVADIGHATWLTPKPVRFGRIHTTTTQLVAGALFIVIGVLFIVTDGLGSMPQLVDLDTQIRWQSAIGNLTAKVSDAVIVLLLALAAAGWFVFRLARPHSAAAGNAKERSAARNDAAMFSER</sequence>
<feature type="transmembrane region" description="Helical" evidence="6">
    <location>
        <begin position="115"/>
        <end position="137"/>
    </location>
</feature>
<evidence type="ECO:0000256" key="1">
    <source>
        <dbReference type="ARBA" id="ARBA00004141"/>
    </source>
</evidence>
<evidence type="ECO:0000313" key="9">
    <source>
        <dbReference type="Proteomes" id="UP000269019"/>
    </source>
</evidence>
<comment type="subcellular location">
    <subcellularLocation>
        <location evidence="1">Membrane</location>
        <topology evidence="1">Multi-pass membrane protein</topology>
    </subcellularLocation>
</comment>
<evidence type="ECO:0000256" key="5">
    <source>
        <dbReference type="ARBA" id="ARBA00023136"/>
    </source>
</evidence>
<dbReference type="PANTHER" id="PTHR31272:SF4">
    <property type="entry name" value="CYTOCHROME C-TYPE BIOGENESIS PROTEIN HI_1454-RELATED"/>
    <property type="match status" value="1"/>
</dbReference>
<feature type="domain" description="Cytochrome C biogenesis protein transmembrane" evidence="7">
    <location>
        <begin position="6"/>
        <end position="171"/>
    </location>
</feature>
<keyword evidence="4 6" id="KW-1133">Transmembrane helix</keyword>
<evidence type="ECO:0000256" key="4">
    <source>
        <dbReference type="ARBA" id="ARBA00022989"/>
    </source>
</evidence>
<evidence type="ECO:0000256" key="2">
    <source>
        <dbReference type="ARBA" id="ARBA00006143"/>
    </source>
</evidence>
<evidence type="ECO:0000259" key="7">
    <source>
        <dbReference type="Pfam" id="PF02683"/>
    </source>
</evidence>
<organism evidence="8 9">
    <name type="scientific">Corynebacterium choanae</name>
    <dbReference type="NCBI Taxonomy" id="1862358"/>
    <lineage>
        <taxon>Bacteria</taxon>
        <taxon>Bacillati</taxon>
        <taxon>Actinomycetota</taxon>
        <taxon>Actinomycetes</taxon>
        <taxon>Mycobacteriales</taxon>
        <taxon>Corynebacteriaceae</taxon>
        <taxon>Corynebacterium</taxon>
    </lineage>
</organism>
<dbReference type="OrthoDB" id="4332145at2"/>
<accession>A0A3G6JDB9</accession>
<feature type="transmembrane region" description="Helical" evidence="6">
    <location>
        <begin position="75"/>
        <end position="94"/>
    </location>
</feature>
<keyword evidence="9" id="KW-1185">Reference proteome</keyword>
<dbReference type="EMBL" id="CP033896">
    <property type="protein sequence ID" value="AZA14144.1"/>
    <property type="molecule type" value="Genomic_DNA"/>
</dbReference>
<protein>
    <submittedName>
        <fullName evidence="8">Cytochrome C biogenesis protein transmembrane region</fullName>
    </submittedName>
</protein>
<feature type="transmembrane region" description="Helical" evidence="6">
    <location>
        <begin position="249"/>
        <end position="268"/>
    </location>
</feature>
<keyword evidence="5 6" id="KW-0472">Membrane</keyword>
<gene>
    <name evidence="8" type="ORF">CCHOA_08785</name>
</gene>
<dbReference type="InterPro" id="IPR051790">
    <property type="entry name" value="Cytochrome_c-biogenesis_DsbD"/>
</dbReference>
<feature type="transmembrane region" description="Helical" evidence="6">
    <location>
        <begin position="149"/>
        <end position="173"/>
    </location>
</feature>
<evidence type="ECO:0000256" key="3">
    <source>
        <dbReference type="ARBA" id="ARBA00022692"/>
    </source>
</evidence>
<keyword evidence="3 6" id="KW-0812">Transmembrane</keyword>
<dbReference type="Pfam" id="PF02683">
    <property type="entry name" value="DsbD_TM"/>
    <property type="match status" value="1"/>
</dbReference>
<feature type="transmembrane region" description="Helical" evidence="6">
    <location>
        <begin position="6"/>
        <end position="28"/>
    </location>
</feature>
<dbReference type="Proteomes" id="UP000269019">
    <property type="component" value="Chromosome"/>
</dbReference>
<feature type="transmembrane region" description="Helical" evidence="6">
    <location>
        <begin position="40"/>
        <end position="69"/>
    </location>
</feature>
<evidence type="ECO:0000313" key="8">
    <source>
        <dbReference type="EMBL" id="AZA14144.1"/>
    </source>
</evidence>
<dbReference type="PANTHER" id="PTHR31272">
    <property type="entry name" value="CYTOCHROME C-TYPE BIOGENESIS PROTEIN HI_1454-RELATED"/>
    <property type="match status" value="1"/>
</dbReference>
<evidence type="ECO:0000256" key="6">
    <source>
        <dbReference type="SAM" id="Phobius"/>
    </source>
</evidence>
<reference evidence="8 9" key="1">
    <citation type="submission" date="2018-11" db="EMBL/GenBank/DDBJ databases">
        <authorList>
            <person name="Kleinhagauer T."/>
            <person name="Glaeser S.P."/>
            <person name="Spergser J."/>
            <person name="Ruckert C."/>
            <person name="Kaempfer P."/>
            <person name="Busse H.-J."/>
        </authorList>
    </citation>
    <scope>NUCLEOTIDE SEQUENCE [LARGE SCALE GENOMIC DNA]</scope>
    <source>
        <strain evidence="8 9">200CH</strain>
    </source>
</reference>
<name>A0A3G6JDB9_9CORY</name>
<dbReference type="RefSeq" id="WP_123929128.1">
    <property type="nucleotide sequence ID" value="NZ_CP033896.1"/>
</dbReference>
<comment type="similarity">
    <text evidence="2">Belongs to the DsbD family.</text>
</comment>